<dbReference type="PANTHER" id="PTHR11697:SF230">
    <property type="entry name" value="ZINC FINGER, MYM DOMAIN CONTAINING 1"/>
    <property type="match status" value="1"/>
</dbReference>
<feature type="signal peptide" evidence="1">
    <location>
        <begin position="1"/>
        <end position="18"/>
    </location>
</feature>
<name>A0A0A9FAG1_ARUDO</name>
<sequence length="126" mass="14779">MESFEFVFILKMMLKLFAITNELSLVLQRMYQDIVHTVGLLVDVNERLKTLMDNGWEALFEDVKNFCAANDIEVPNMDEHRPIFGRSRLDGITITQLHHYRVRIFFAAIDSIRTDMAHRFNDVSLD</sequence>
<evidence type="ECO:0000256" key="1">
    <source>
        <dbReference type="SAM" id="SignalP"/>
    </source>
</evidence>
<organism evidence="2">
    <name type="scientific">Arundo donax</name>
    <name type="common">Giant reed</name>
    <name type="synonym">Donax arundinaceus</name>
    <dbReference type="NCBI Taxonomy" id="35708"/>
    <lineage>
        <taxon>Eukaryota</taxon>
        <taxon>Viridiplantae</taxon>
        <taxon>Streptophyta</taxon>
        <taxon>Embryophyta</taxon>
        <taxon>Tracheophyta</taxon>
        <taxon>Spermatophyta</taxon>
        <taxon>Magnoliopsida</taxon>
        <taxon>Liliopsida</taxon>
        <taxon>Poales</taxon>
        <taxon>Poaceae</taxon>
        <taxon>PACMAD clade</taxon>
        <taxon>Arundinoideae</taxon>
        <taxon>Arundineae</taxon>
        <taxon>Arundo</taxon>
    </lineage>
</organism>
<reference evidence="2" key="2">
    <citation type="journal article" date="2015" name="Data Brief">
        <title>Shoot transcriptome of the giant reed, Arundo donax.</title>
        <authorList>
            <person name="Barrero R.A."/>
            <person name="Guerrero F.D."/>
            <person name="Moolhuijzen P."/>
            <person name="Goolsby J.A."/>
            <person name="Tidwell J."/>
            <person name="Bellgard S.E."/>
            <person name="Bellgard M.I."/>
        </authorList>
    </citation>
    <scope>NUCLEOTIDE SEQUENCE</scope>
    <source>
        <tissue evidence="2">Shoot tissue taken approximately 20 cm above the soil surface</tissue>
    </source>
</reference>
<reference evidence="2" key="1">
    <citation type="submission" date="2014-09" db="EMBL/GenBank/DDBJ databases">
        <authorList>
            <person name="Magalhaes I.L.F."/>
            <person name="Oliveira U."/>
            <person name="Santos F.R."/>
            <person name="Vidigal T.H.D.A."/>
            <person name="Brescovit A.D."/>
            <person name="Santos A.J."/>
        </authorList>
    </citation>
    <scope>NUCLEOTIDE SEQUENCE</scope>
    <source>
        <tissue evidence="2">Shoot tissue taken approximately 20 cm above the soil surface</tissue>
    </source>
</reference>
<dbReference type="AlphaFoldDB" id="A0A0A9FAG1"/>
<dbReference type="PANTHER" id="PTHR11697">
    <property type="entry name" value="GENERAL TRANSCRIPTION FACTOR 2-RELATED ZINC FINGER PROTEIN"/>
    <property type="match status" value="1"/>
</dbReference>
<feature type="chain" id="PRO_5002045727" evidence="1">
    <location>
        <begin position="19"/>
        <end position="126"/>
    </location>
</feature>
<dbReference type="EMBL" id="GBRH01188559">
    <property type="protein sequence ID" value="JAE09337.1"/>
    <property type="molecule type" value="Transcribed_RNA"/>
</dbReference>
<accession>A0A0A9FAG1</accession>
<keyword evidence="1" id="KW-0732">Signal</keyword>
<protein>
    <submittedName>
        <fullName evidence="2">Uncharacterized protein</fullName>
    </submittedName>
</protein>
<proteinExistence type="predicted"/>
<evidence type="ECO:0000313" key="2">
    <source>
        <dbReference type="EMBL" id="JAE09337.1"/>
    </source>
</evidence>
<dbReference type="InterPro" id="IPR055298">
    <property type="entry name" value="AtLOH3-like"/>
</dbReference>